<evidence type="ECO:0000256" key="22">
    <source>
        <dbReference type="SAM" id="MobiDB-lite"/>
    </source>
</evidence>
<feature type="chain" id="PRO_5005528046" description="non-specific serine/threonine protein kinase" evidence="24">
    <location>
        <begin position="20"/>
        <end position="984"/>
    </location>
</feature>
<gene>
    <name evidence="26" type="ORF">ZOSMA_138G00120</name>
</gene>
<dbReference type="Gene3D" id="3.30.200.20">
    <property type="entry name" value="Phosphorylase Kinase, domain 1"/>
    <property type="match status" value="1"/>
</dbReference>
<evidence type="ECO:0000256" key="19">
    <source>
        <dbReference type="ARBA" id="ARBA00048679"/>
    </source>
</evidence>
<keyword evidence="16" id="KW-0675">Receptor</keyword>
<dbReference type="InterPro" id="IPR051824">
    <property type="entry name" value="LRR_Rcpt-Like_S/T_Kinase"/>
</dbReference>
<dbReference type="FunFam" id="3.80.10.10:FF:000383">
    <property type="entry name" value="Leucine-rich repeat receptor protein kinase EMS1"/>
    <property type="match status" value="1"/>
</dbReference>
<dbReference type="Pfam" id="PF07714">
    <property type="entry name" value="PK_Tyr_Ser-Thr"/>
    <property type="match status" value="1"/>
</dbReference>
<dbReference type="FunFam" id="1.10.510.10:FF:000044">
    <property type="entry name" value="Putative LRR receptor-like serine/threonine-protein kinase"/>
    <property type="match status" value="1"/>
</dbReference>
<dbReference type="AlphaFoldDB" id="A0A0K9Q0I7"/>
<dbReference type="PROSITE" id="PS50176">
    <property type="entry name" value="ARM_REPEAT"/>
    <property type="match status" value="1"/>
</dbReference>
<evidence type="ECO:0000256" key="15">
    <source>
        <dbReference type="ARBA" id="ARBA00023136"/>
    </source>
</evidence>
<comment type="caution">
    <text evidence="26">The sequence shown here is derived from an EMBL/GenBank/DDBJ whole genome shotgun (WGS) entry which is preliminary data.</text>
</comment>
<dbReference type="FunFam" id="2.60.120.430:FF:000004">
    <property type="entry name" value="Putative leucine-rich repeat receptor-like serine/threonine-protein kinase"/>
    <property type="match status" value="1"/>
</dbReference>
<keyword evidence="27" id="KW-1185">Reference proteome</keyword>
<evidence type="ECO:0000256" key="12">
    <source>
        <dbReference type="ARBA" id="ARBA00022777"/>
    </source>
</evidence>
<dbReference type="Pfam" id="PF11721">
    <property type="entry name" value="Malectin"/>
    <property type="match status" value="1"/>
</dbReference>
<dbReference type="EMBL" id="LFYR01000483">
    <property type="protein sequence ID" value="KMZ73975.1"/>
    <property type="molecule type" value="Genomic_DNA"/>
</dbReference>
<keyword evidence="8 23" id="KW-0812">Transmembrane</keyword>
<dbReference type="Gene3D" id="1.10.510.10">
    <property type="entry name" value="Transferase(Phosphotransferase) domain 1"/>
    <property type="match status" value="1"/>
</dbReference>
<evidence type="ECO:0000256" key="4">
    <source>
        <dbReference type="ARBA" id="ARBA00022527"/>
    </source>
</evidence>
<evidence type="ECO:0000313" key="27">
    <source>
        <dbReference type="Proteomes" id="UP000036987"/>
    </source>
</evidence>
<dbReference type="InterPro" id="IPR008271">
    <property type="entry name" value="Ser/Thr_kinase_AS"/>
</dbReference>
<dbReference type="CDD" id="cd14066">
    <property type="entry name" value="STKc_IRAK"/>
    <property type="match status" value="1"/>
</dbReference>
<keyword evidence="17" id="KW-0325">Glycoprotein</keyword>
<dbReference type="InterPro" id="IPR000225">
    <property type="entry name" value="Armadillo"/>
</dbReference>
<evidence type="ECO:0000313" key="26">
    <source>
        <dbReference type="EMBL" id="KMZ73975.1"/>
    </source>
</evidence>
<feature type="domain" description="Protein kinase" evidence="25">
    <location>
        <begin position="642"/>
        <end position="919"/>
    </location>
</feature>
<comment type="catalytic activity">
    <reaction evidence="19">
        <text>L-seryl-[protein] + ATP = O-phospho-L-seryl-[protein] + ADP + H(+)</text>
        <dbReference type="Rhea" id="RHEA:17989"/>
        <dbReference type="Rhea" id="RHEA-COMP:9863"/>
        <dbReference type="Rhea" id="RHEA-COMP:11604"/>
        <dbReference type="ChEBI" id="CHEBI:15378"/>
        <dbReference type="ChEBI" id="CHEBI:29999"/>
        <dbReference type="ChEBI" id="CHEBI:30616"/>
        <dbReference type="ChEBI" id="CHEBI:83421"/>
        <dbReference type="ChEBI" id="CHEBI:456216"/>
        <dbReference type="EC" id="2.7.11.1"/>
    </reaction>
</comment>
<dbReference type="PROSITE" id="PS00108">
    <property type="entry name" value="PROTEIN_KINASE_ST"/>
    <property type="match status" value="1"/>
</dbReference>
<keyword evidence="13 21" id="KW-0067">ATP-binding</keyword>
<keyword evidence="4" id="KW-0723">Serine/threonine-protein kinase</keyword>
<evidence type="ECO:0000256" key="16">
    <source>
        <dbReference type="ARBA" id="ARBA00023170"/>
    </source>
</evidence>
<dbReference type="Gene3D" id="2.60.120.430">
    <property type="entry name" value="Galactose-binding lectin"/>
    <property type="match status" value="1"/>
</dbReference>
<evidence type="ECO:0000256" key="7">
    <source>
        <dbReference type="ARBA" id="ARBA00022679"/>
    </source>
</evidence>
<keyword evidence="6" id="KW-0433">Leucine-rich repeat</keyword>
<evidence type="ECO:0000259" key="25">
    <source>
        <dbReference type="PROSITE" id="PS50011"/>
    </source>
</evidence>
<dbReference type="GO" id="GO:0004674">
    <property type="term" value="F:protein serine/threonine kinase activity"/>
    <property type="evidence" value="ECO:0007669"/>
    <property type="project" value="UniProtKB-KW"/>
</dbReference>
<dbReference type="InterPro" id="IPR017441">
    <property type="entry name" value="Protein_kinase_ATP_BS"/>
</dbReference>
<evidence type="ECO:0000256" key="1">
    <source>
        <dbReference type="ARBA" id="ARBA00004162"/>
    </source>
</evidence>
<dbReference type="GO" id="GO:0005524">
    <property type="term" value="F:ATP binding"/>
    <property type="evidence" value="ECO:0007669"/>
    <property type="project" value="UniProtKB-UniRule"/>
</dbReference>
<keyword evidence="5" id="KW-0597">Phosphoprotein</keyword>
<evidence type="ECO:0000256" key="21">
    <source>
        <dbReference type="PROSITE-ProRule" id="PRU10141"/>
    </source>
</evidence>
<dbReference type="OrthoDB" id="4062651at2759"/>
<name>A0A0K9Q0I7_ZOSMR</name>
<keyword evidence="14 23" id="KW-1133">Transmembrane helix</keyword>
<dbReference type="SUPFAM" id="SSF52058">
    <property type="entry name" value="L domain-like"/>
    <property type="match status" value="1"/>
</dbReference>
<comment type="catalytic activity">
    <reaction evidence="18">
        <text>L-threonyl-[protein] + ATP = O-phospho-L-threonyl-[protein] + ADP + H(+)</text>
        <dbReference type="Rhea" id="RHEA:46608"/>
        <dbReference type="Rhea" id="RHEA-COMP:11060"/>
        <dbReference type="Rhea" id="RHEA-COMP:11605"/>
        <dbReference type="ChEBI" id="CHEBI:15378"/>
        <dbReference type="ChEBI" id="CHEBI:30013"/>
        <dbReference type="ChEBI" id="CHEBI:30616"/>
        <dbReference type="ChEBI" id="CHEBI:61977"/>
        <dbReference type="ChEBI" id="CHEBI:456216"/>
        <dbReference type="EC" id="2.7.11.1"/>
    </reaction>
</comment>
<sequence length="984" mass="108933">MRCFWLVGVFFLCLWMSEGQTPTLLDPNEVTALRTIATKLKIDFWNFSLDPCVDSFSIDSGESNITCSCSIGVTYCHVTIIYVNEKNLEGDVPEELGEFKSLTRIDFNRNNFNGTIPLSLASLSNLTVLKFVGNRFTGPIPDVIGAIRTLEELELESNLFNGSVPSFLGNLSSLTKLVVSSNKLIGVLPESLGTLTNLTDFRIDGNAISGRIPSFIANWKKMIRLDMQGTSLQGPFPTGFSSLTNLEQLRVTDINIGGTFPQWDKLKSFKYLILRNCELSGTLPAFIGSMTELRRIDLSFNNFIDILYLTDNMLNGTIPSWLFNKNPIADLSYNFFTGSEAQTNDLCQVGKVKLFASFSSAVENLRSSCLSRNITCSGNAKNYELFINCGGKAITVDGKDYSADDILQVGAEAIYSPSSNGKWALSSTGYYVGDQDSEYTTTYNSSFFNTINPDLYKSARLSPLSLRYYALCMQTGNYTVSLHFAEIMFSEDDYSSNGRRIFDVSIQSQKVLKNFDIAKNASGVRRGIVLNFTAFVENTYLDIHFQWLGKGTTGIPQRSVYGPLISAISITPNFVPDIDGSLSDSAIAGIVVGSLVFLVLIVALLFIFLKKKKKTKNEELKALESMTGYFSLRQIKTATQNFAPENKIGEGGFGSVYKGKLTDGSLIAVKQLSSKSRQGNREFLNEVGMISALQHPNLVKLFGCCVQGNQLLVIYEYMENNSLYQTMLGPEGVKMNLDWPTRSKICLGIARGLAFLHEESMIKIIHRDIKATNVLLDSHFNAKISDFGLAKLYDDENTHMNTRIAGTVGYMAPEYATRGHLTDKADVYSFGIVVLEVVSGKRNTTFMPRKNSVYLLDVANDLQEEGKILELVDSCMGDNYSKEDAHRMLNIALLCANQSPALRPKMTTVISMLEGNTPIPTEPANMKIAKSDRLSYKSFSNLSNDGQTFEVSPYTNSTMFGSSSQEEKSNQSNSSSTNVMKDKQ</sequence>
<dbReference type="PANTHER" id="PTHR48006">
    <property type="entry name" value="LEUCINE-RICH REPEAT-CONTAINING PROTEIN DDB_G0281931-RELATED"/>
    <property type="match status" value="1"/>
</dbReference>
<keyword evidence="12" id="KW-0418">Kinase</keyword>
<dbReference type="SUPFAM" id="SSF56112">
    <property type="entry name" value="Protein kinase-like (PK-like)"/>
    <property type="match status" value="1"/>
</dbReference>
<dbReference type="STRING" id="29655.A0A0K9Q0I7"/>
<proteinExistence type="predicted"/>
<dbReference type="GO" id="GO:0045088">
    <property type="term" value="P:regulation of innate immune response"/>
    <property type="evidence" value="ECO:0000318"/>
    <property type="project" value="GO_Central"/>
</dbReference>
<evidence type="ECO:0000256" key="18">
    <source>
        <dbReference type="ARBA" id="ARBA00047899"/>
    </source>
</evidence>
<evidence type="ECO:0000256" key="8">
    <source>
        <dbReference type="ARBA" id="ARBA00022692"/>
    </source>
</evidence>
<dbReference type="InterPro" id="IPR001611">
    <property type="entry name" value="Leu-rich_rpt"/>
</dbReference>
<feature type="compositionally biased region" description="Polar residues" evidence="22">
    <location>
        <begin position="945"/>
        <end position="961"/>
    </location>
</feature>
<dbReference type="InterPro" id="IPR021720">
    <property type="entry name" value="Malectin_dom"/>
</dbReference>
<keyword evidence="7" id="KW-0808">Transferase</keyword>
<dbReference type="GO" id="GO:0005886">
    <property type="term" value="C:plasma membrane"/>
    <property type="evidence" value="ECO:0007669"/>
    <property type="project" value="UniProtKB-SubCell"/>
</dbReference>
<feature type="region of interest" description="Disordered" evidence="22">
    <location>
        <begin position="945"/>
        <end position="984"/>
    </location>
</feature>
<feature type="binding site" evidence="21">
    <location>
        <position position="670"/>
    </location>
    <ligand>
        <name>ATP</name>
        <dbReference type="ChEBI" id="CHEBI:30616"/>
    </ligand>
</feature>
<evidence type="ECO:0000256" key="23">
    <source>
        <dbReference type="SAM" id="Phobius"/>
    </source>
</evidence>
<dbReference type="PANTHER" id="PTHR48006:SF60">
    <property type="entry name" value="PROTEIN KINASE DOMAIN-CONTAINING PROTEIN"/>
    <property type="match status" value="1"/>
</dbReference>
<dbReference type="EC" id="2.7.11.1" evidence="3"/>
<keyword evidence="11 21" id="KW-0547">Nucleotide-binding</keyword>
<comment type="subcellular location">
    <subcellularLocation>
        <location evidence="1">Cell membrane</location>
        <topology evidence="1">Single-pass membrane protein</topology>
    </subcellularLocation>
    <subcellularLocation>
        <location evidence="2">Membrane</location>
        <topology evidence="2">Single-pass type I membrane protein</topology>
    </subcellularLocation>
</comment>
<evidence type="ECO:0000256" key="5">
    <source>
        <dbReference type="ARBA" id="ARBA00022553"/>
    </source>
</evidence>
<keyword evidence="9 24" id="KW-0732">Signal</keyword>
<dbReference type="Gene3D" id="3.80.10.10">
    <property type="entry name" value="Ribonuclease Inhibitor"/>
    <property type="match status" value="2"/>
</dbReference>
<accession>A0A0K9Q0I7</accession>
<dbReference type="PROSITE" id="PS50011">
    <property type="entry name" value="PROTEIN_KINASE_DOM"/>
    <property type="match status" value="1"/>
</dbReference>
<dbReference type="Pfam" id="PF00560">
    <property type="entry name" value="LRR_1"/>
    <property type="match status" value="2"/>
</dbReference>
<reference evidence="27" key="1">
    <citation type="journal article" date="2016" name="Nature">
        <title>The genome of the seagrass Zostera marina reveals angiosperm adaptation to the sea.</title>
        <authorList>
            <person name="Olsen J.L."/>
            <person name="Rouze P."/>
            <person name="Verhelst B."/>
            <person name="Lin Y.-C."/>
            <person name="Bayer T."/>
            <person name="Collen J."/>
            <person name="Dattolo E."/>
            <person name="De Paoli E."/>
            <person name="Dittami S."/>
            <person name="Maumus F."/>
            <person name="Michel G."/>
            <person name="Kersting A."/>
            <person name="Lauritano C."/>
            <person name="Lohaus R."/>
            <person name="Toepel M."/>
            <person name="Tonon T."/>
            <person name="Vanneste K."/>
            <person name="Amirebrahimi M."/>
            <person name="Brakel J."/>
            <person name="Bostroem C."/>
            <person name="Chovatia M."/>
            <person name="Grimwood J."/>
            <person name="Jenkins J.W."/>
            <person name="Jueterbock A."/>
            <person name="Mraz A."/>
            <person name="Stam W.T."/>
            <person name="Tice H."/>
            <person name="Bornberg-Bauer E."/>
            <person name="Green P.J."/>
            <person name="Pearson G.A."/>
            <person name="Procaccini G."/>
            <person name="Duarte C.M."/>
            <person name="Schmutz J."/>
            <person name="Reusch T.B.H."/>
            <person name="Van de Peer Y."/>
        </authorList>
    </citation>
    <scope>NUCLEOTIDE SEQUENCE [LARGE SCALE GENOMIC DNA]</scope>
    <source>
        <strain evidence="27">cv. Finnish</strain>
    </source>
</reference>
<evidence type="ECO:0000256" key="17">
    <source>
        <dbReference type="ARBA" id="ARBA00023180"/>
    </source>
</evidence>
<dbReference type="FunFam" id="3.30.200.20:FF:000217">
    <property type="entry name" value="probable LRR receptor-like serine/threonine-protein kinase At1g53430"/>
    <property type="match status" value="1"/>
</dbReference>
<dbReference type="SMART" id="SM00220">
    <property type="entry name" value="S_TKc"/>
    <property type="match status" value="1"/>
</dbReference>
<evidence type="ECO:0000256" key="13">
    <source>
        <dbReference type="ARBA" id="ARBA00022840"/>
    </source>
</evidence>
<feature type="transmembrane region" description="Helical" evidence="23">
    <location>
        <begin position="586"/>
        <end position="609"/>
    </location>
</feature>
<dbReference type="InterPro" id="IPR000719">
    <property type="entry name" value="Prot_kinase_dom"/>
</dbReference>
<evidence type="ECO:0000256" key="24">
    <source>
        <dbReference type="SAM" id="SignalP"/>
    </source>
</evidence>
<evidence type="ECO:0000256" key="11">
    <source>
        <dbReference type="ARBA" id="ARBA00022741"/>
    </source>
</evidence>
<evidence type="ECO:0000256" key="2">
    <source>
        <dbReference type="ARBA" id="ARBA00004479"/>
    </source>
</evidence>
<evidence type="ECO:0000256" key="20">
    <source>
        <dbReference type="PROSITE-ProRule" id="PRU00259"/>
    </source>
</evidence>
<evidence type="ECO:0000256" key="6">
    <source>
        <dbReference type="ARBA" id="ARBA00022614"/>
    </source>
</evidence>
<keyword evidence="15 23" id="KW-0472">Membrane</keyword>
<keyword evidence="10" id="KW-0677">Repeat</keyword>
<evidence type="ECO:0000256" key="14">
    <source>
        <dbReference type="ARBA" id="ARBA00022989"/>
    </source>
</evidence>
<evidence type="ECO:0000256" key="9">
    <source>
        <dbReference type="ARBA" id="ARBA00022729"/>
    </source>
</evidence>
<dbReference type="GO" id="GO:0004672">
    <property type="term" value="F:protein kinase activity"/>
    <property type="evidence" value="ECO:0000318"/>
    <property type="project" value="GO_Central"/>
</dbReference>
<feature type="signal peptide" evidence="24">
    <location>
        <begin position="1"/>
        <end position="19"/>
    </location>
</feature>
<dbReference type="PROSITE" id="PS00107">
    <property type="entry name" value="PROTEIN_KINASE_ATP"/>
    <property type="match status" value="1"/>
</dbReference>
<organism evidence="26 27">
    <name type="scientific">Zostera marina</name>
    <name type="common">Eelgrass</name>
    <dbReference type="NCBI Taxonomy" id="29655"/>
    <lineage>
        <taxon>Eukaryota</taxon>
        <taxon>Viridiplantae</taxon>
        <taxon>Streptophyta</taxon>
        <taxon>Embryophyta</taxon>
        <taxon>Tracheophyta</taxon>
        <taxon>Spermatophyta</taxon>
        <taxon>Magnoliopsida</taxon>
        <taxon>Liliopsida</taxon>
        <taxon>Zosteraceae</taxon>
        <taxon>Zostera</taxon>
    </lineage>
</organism>
<feature type="repeat" description="ARM" evidence="20">
    <location>
        <begin position="169"/>
        <end position="199"/>
    </location>
</feature>
<evidence type="ECO:0000256" key="10">
    <source>
        <dbReference type="ARBA" id="ARBA00022737"/>
    </source>
</evidence>
<protein>
    <recommendedName>
        <fullName evidence="3">non-specific serine/threonine protein kinase</fullName>
        <ecNumber evidence="3">2.7.11.1</ecNumber>
    </recommendedName>
</protein>
<dbReference type="InterPro" id="IPR001245">
    <property type="entry name" value="Ser-Thr/Tyr_kinase_cat_dom"/>
</dbReference>
<dbReference type="InterPro" id="IPR032675">
    <property type="entry name" value="LRR_dom_sf"/>
</dbReference>
<dbReference type="InterPro" id="IPR011009">
    <property type="entry name" value="Kinase-like_dom_sf"/>
</dbReference>
<evidence type="ECO:0000256" key="3">
    <source>
        <dbReference type="ARBA" id="ARBA00012513"/>
    </source>
</evidence>
<dbReference type="Proteomes" id="UP000036987">
    <property type="component" value="Unassembled WGS sequence"/>
</dbReference>